<feature type="compositionally biased region" description="Polar residues" evidence="1">
    <location>
        <begin position="108"/>
        <end position="127"/>
    </location>
</feature>
<sequence length="272" mass="28496">MTMLPPERDLPGADRMVEEIIAGVEPVRTEAPSRRPWVILGAAAAVALVVGGVFAVQGLRGGTSPAEPAPPTVTATPPTGAPTPATPTASPSAEPSETPQPSETATPQQSETASPNPGPTETATPVDTSDRPTGPVTLTAVLGETVRTRYFDVTVKDLTADGDGTAWAADVTVCYVAPQPDANADGTTRTSTDPWFFEVIDGETGKASGFHGVAEFPPSENWSPRYQERLLKVGECNSGWVAVAPGNPDLVLPTLRYSPADFGDEILWRFPH</sequence>
<dbReference type="STRING" id="1332264.BW730_09480"/>
<keyword evidence="4" id="KW-1185">Reference proteome</keyword>
<protein>
    <submittedName>
        <fullName evidence="3">Uncharacterized protein</fullName>
    </submittedName>
</protein>
<evidence type="ECO:0000313" key="3">
    <source>
        <dbReference type="EMBL" id="AQP47688.1"/>
    </source>
</evidence>
<dbReference type="RefSeq" id="WP_077686019.1">
    <property type="nucleotide sequence ID" value="NZ_CP019606.1"/>
</dbReference>
<name>A0A1Q2CNK3_9ACTN</name>
<proteinExistence type="predicted"/>
<dbReference type="Proteomes" id="UP000188145">
    <property type="component" value="Chromosome"/>
</dbReference>
<evidence type="ECO:0000256" key="1">
    <source>
        <dbReference type="SAM" id="MobiDB-lite"/>
    </source>
</evidence>
<gene>
    <name evidence="3" type="ORF">BW730_09480</name>
</gene>
<keyword evidence="2" id="KW-1133">Transmembrane helix</keyword>
<reference evidence="4" key="1">
    <citation type="submission" date="2017-02" db="EMBL/GenBank/DDBJ databases">
        <title>Tessaracoccus aquaemaris sp. nov., isolated from the intestine of a Korean rockfish, Sebastes schlegelii, in a marine aquaculture pond.</title>
        <authorList>
            <person name="Tak E.J."/>
            <person name="Bae J.-W."/>
        </authorList>
    </citation>
    <scope>NUCLEOTIDE SEQUENCE [LARGE SCALE GENOMIC DNA]</scope>
    <source>
        <strain evidence="4">NSG39</strain>
    </source>
</reference>
<organism evidence="3 4">
    <name type="scientific">Tessaracoccus aquimaris</name>
    <dbReference type="NCBI Taxonomy" id="1332264"/>
    <lineage>
        <taxon>Bacteria</taxon>
        <taxon>Bacillati</taxon>
        <taxon>Actinomycetota</taxon>
        <taxon>Actinomycetes</taxon>
        <taxon>Propionibacteriales</taxon>
        <taxon>Propionibacteriaceae</taxon>
        <taxon>Tessaracoccus</taxon>
    </lineage>
</organism>
<accession>A0A1Q2CNK3</accession>
<dbReference type="OrthoDB" id="3730525at2"/>
<feature type="compositionally biased region" description="Low complexity" evidence="1">
    <location>
        <begin position="62"/>
        <end position="78"/>
    </location>
</feature>
<feature type="region of interest" description="Disordered" evidence="1">
    <location>
        <begin position="62"/>
        <end position="139"/>
    </location>
</feature>
<keyword evidence="2" id="KW-0472">Membrane</keyword>
<feature type="transmembrane region" description="Helical" evidence="2">
    <location>
        <begin position="37"/>
        <end position="56"/>
    </location>
</feature>
<keyword evidence="2" id="KW-0812">Transmembrane</keyword>
<dbReference type="AlphaFoldDB" id="A0A1Q2CNK3"/>
<dbReference type="KEGG" id="tes:BW730_09480"/>
<dbReference type="EMBL" id="CP019606">
    <property type="protein sequence ID" value="AQP47688.1"/>
    <property type="molecule type" value="Genomic_DNA"/>
</dbReference>
<evidence type="ECO:0000313" key="4">
    <source>
        <dbReference type="Proteomes" id="UP000188145"/>
    </source>
</evidence>
<evidence type="ECO:0000256" key="2">
    <source>
        <dbReference type="SAM" id="Phobius"/>
    </source>
</evidence>
<feature type="compositionally biased region" description="Low complexity" evidence="1">
    <location>
        <begin position="86"/>
        <end position="107"/>
    </location>
</feature>